<dbReference type="InterPro" id="IPR005064">
    <property type="entry name" value="BUG"/>
</dbReference>
<dbReference type="Proteomes" id="UP000597507">
    <property type="component" value="Unassembled WGS sequence"/>
</dbReference>
<gene>
    <name evidence="2" type="ORF">GCM10010964_35090</name>
</gene>
<dbReference type="RefSeq" id="WP_188902615.1">
    <property type="nucleotide sequence ID" value="NZ_BMKS01000013.1"/>
</dbReference>
<evidence type="ECO:0000313" key="3">
    <source>
        <dbReference type="Proteomes" id="UP000597507"/>
    </source>
</evidence>
<name>A0A8J2ZDH3_9PROT</name>
<proteinExistence type="inferred from homology"/>
<dbReference type="Pfam" id="PF03401">
    <property type="entry name" value="TctC"/>
    <property type="match status" value="1"/>
</dbReference>
<dbReference type="Gene3D" id="3.40.190.150">
    <property type="entry name" value="Bordetella uptake gene, domain 1"/>
    <property type="match status" value="1"/>
</dbReference>
<dbReference type="SUPFAM" id="SSF53850">
    <property type="entry name" value="Periplasmic binding protein-like II"/>
    <property type="match status" value="1"/>
</dbReference>
<dbReference type="PANTHER" id="PTHR42928">
    <property type="entry name" value="TRICARBOXYLATE-BINDING PROTEIN"/>
    <property type="match status" value="1"/>
</dbReference>
<dbReference type="Gene3D" id="3.40.190.10">
    <property type="entry name" value="Periplasmic binding protein-like II"/>
    <property type="match status" value="1"/>
</dbReference>
<organism evidence="2 3">
    <name type="scientific">Caldovatus sediminis</name>
    <dbReference type="NCBI Taxonomy" id="2041189"/>
    <lineage>
        <taxon>Bacteria</taxon>
        <taxon>Pseudomonadati</taxon>
        <taxon>Pseudomonadota</taxon>
        <taxon>Alphaproteobacteria</taxon>
        <taxon>Acetobacterales</taxon>
        <taxon>Roseomonadaceae</taxon>
        <taxon>Caldovatus</taxon>
    </lineage>
</organism>
<evidence type="ECO:0000256" key="1">
    <source>
        <dbReference type="ARBA" id="ARBA00006987"/>
    </source>
</evidence>
<reference evidence="2 3" key="1">
    <citation type="journal article" date="2014" name="Int. J. Syst. Evol. Microbiol.">
        <title>Complete genome sequence of Corynebacterium casei LMG S-19264T (=DSM 44701T), isolated from a smear-ripened cheese.</title>
        <authorList>
            <consortium name="US DOE Joint Genome Institute (JGI-PGF)"/>
            <person name="Walter F."/>
            <person name="Albersmeier A."/>
            <person name="Kalinowski J."/>
            <person name="Ruckert C."/>
        </authorList>
    </citation>
    <scope>NUCLEOTIDE SEQUENCE [LARGE SCALE GENOMIC DNA]</scope>
    <source>
        <strain evidence="2 3">CGMCC 1.16330</strain>
    </source>
</reference>
<evidence type="ECO:0008006" key="4">
    <source>
        <dbReference type="Google" id="ProtNLM"/>
    </source>
</evidence>
<keyword evidence="3" id="KW-1185">Reference proteome</keyword>
<dbReference type="CDD" id="cd13578">
    <property type="entry name" value="PBP2_Bug27"/>
    <property type="match status" value="1"/>
</dbReference>
<evidence type="ECO:0000313" key="2">
    <source>
        <dbReference type="EMBL" id="GGG44691.1"/>
    </source>
</evidence>
<protein>
    <recommendedName>
        <fullName evidence="4">Tripartite tricarboxylate transporter substrate binding protein</fullName>
    </recommendedName>
</protein>
<dbReference type="AlphaFoldDB" id="A0A8J2ZDH3"/>
<dbReference type="PIRSF" id="PIRSF017082">
    <property type="entry name" value="YflP"/>
    <property type="match status" value="1"/>
</dbReference>
<accession>A0A8J2ZDH3</accession>
<dbReference type="EMBL" id="BMKS01000013">
    <property type="protein sequence ID" value="GGG44691.1"/>
    <property type="molecule type" value="Genomic_DNA"/>
</dbReference>
<dbReference type="InterPro" id="IPR042100">
    <property type="entry name" value="Bug_dom1"/>
</dbReference>
<comment type="caution">
    <text evidence="2">The sequence shown here is derived from an EMBL/GenBank/DDBJ whole genome shotgun (WGS) entry which is preliminary data.</text>
</comment>
<dbReference type="PANTHER" id="PTHR42928:SF5">
    <property type="entry name" value="BLR1237 PROTEIN"/>
    <property type="match status" value="1"/>
</dbReference>
<sequence length="325" mass="34381">MKRRVLLAGLPGATLPVAGGALSQPAAWAPSRTMRLIVPWPPAGTTDIVARMLAPLLSEALGQTVVVENRAGAAGLIGTEAIVRADPDGHVFGFIISTHVANAHLVRQHPFHPVRDITPLIWVVNVSNILVVPASSPIRSVQEFVEEGRRRSRPIAFASAGTGTSTHFSGEMFRLGTGIPMQHVPYRGGGPALTDVIAGNVDAMFGNATSTLPHVRGGRLRPLAVTAGRRTAHLPEVPTVAETVLPGFEIAEWYGLIGPRGMPEAAVRRLNAEVNRIIGQPAMRARLLEQGAEVVGGTPEEFGALVARDLEKIGEVIRAAGITMD</sequence>
<comment type="similarity">
    <text evidence="1">Belongs to the UPF0065 (bug) family.</text>
</comment>